<dbReference type="Proteomes" id="UP000290189">
    <property type="component" value="Unassembled WGS sequence"/>
</dbReference>
<dbReference type="EMBL" id="OVEO01000003">
    <property type="protein sequence ID" value="SPQ94658.1"/>
    <property type="molecule type" value="Genomic_DNA"/>
</dbReference>
<dbReference type="Proteomes" id="UP000039324">
    <property type="component" value="Unassembled WGS sequence"/>
</dbReference>
<evidence type="ECO:0000313" key="3">
    <source>
        <dbReference type="Proteomes" id="UP000039324"/>
    </source>
</evidence>
<dbReference type="EMBL" id="CDSF01000068">
    <property type="protein sequence ID" value="CEO96603.1"/>
    <property type="molecule type" value="Genomic_DNA"/>
</dbReference>
<dbReference type="AlphaFoldDB" id="A0A0G4IMY6"/>
<proteinExistence type="predicted"/>
<accession>A0A0G4IMY6</accession>
<reference evidence="1 3" key="1">
    <citation type="submission" date="2015-02" db="EMBL/GenBank/DDBJ databases">
        <authorList>
            <person name="Chooi Y.-H."/>
        </authorList>
    </citation>
    <scope>NUCLEOTIDE SEQUENCE [LARGE SCALE GENOMIC DNA]</scope>
    <source>
        <strain evidence="1">E3</strain>
    </source>
</reference>
<sequence length="131" mass="14671">MSRRTSLEEGDGAAFPFLAGMLNLAPLVHGRTPDDLRTIAARQFADKYQKYLVSRAEAICNSGRRWSLTGRSHSPLTLDDVRNAMTEHMPDDTKDVLTLRRSSAEFEPDLGSISETDPVSQHFEEDMIAFD</sequence>
<evidence type="ECO:0000313" key="2">
    <source>
        <dbReference type="EMBL" id="SPQ94658.1"/>
    </source>
</evidence>
<evidence type="ECO:0000313" key="4">
    <source>
        <dbReference type="Proteomes" id="UP000290189"/>
    </source>
</evidence>
<reference evidence="2 4" key="2">
    <citation type="submission" date="2018-03" db="EMBL/GenBank/DDBJ databases">
        <authorList>
            <person name="Fogelqvist J."/>
        </authorList>
    </citation>
    <scope>NUCLEOTIDE SEQUENCE [LARGE SCALE GENOMIC DNA]</scope>
</reference>
<geneLocation type="mitochondrion" evidence="2"/>
<protein>
    <submittedName>
        <fullName evidence="1">Uncharacterized protein</fullName>
    </submittedName>
</protein>
<organism evidence="1 3">
    <name type="scientific">Plasmodiophora brassicae</name>
    <name type="common">Clubroot disease agent</name>
    <dbReference type="NCBI Taxonomy" id="37360"/>
    <lineage>
        <taxon>Eukaryota</taxon>
        <taxon>Sar</taxon>
        <taxon>Rhizaria</taxon>
        <taxon>Endomyxa</taxon>
        <taxon>Phytomyxea</taxon>
        <taxon>Plasmodiophorida</taxon>
        <taxon>Plasmodiophoridae</taxon>
        <taxon>Plasmodiophora</taxon>
    </lineage>
</organism>
<evidence type="ECO:0000313" key="1">
    <source>
        <dbReference type="EMBL" id="CEO96603.1"/>
    </source>
</evidence>
<keyword evidence="3" id="KW-1185">Reference proteome</keyword>
<gene>
    <name evidence="1" type="ORF">PBRA_005212</name>
    <name evidence="2" type="ORF">PLBR_LOCUS1873</name>
</gene>
<name>A0A0G4IMY6_PLABS</name>
<keyword evidence="2" id="KW-0496">Mitochondrion</keyword>